<proteinExistence type="predicted"/>
<evidence type="ECO:0000256" key="1">
    <source>
        <dbReference type="SAM" id="MobiDB-lite"/>
    </source>
</evidence>
<dbReference type="InterPro" id="IPR050583">
    <property type="entry name" value="Mycobacterial_A85_antigen"/>
</dbReference>
<accession>A0A849A3R1</accession>
<keyword evidence="3" id="KW-1185">Reference proteome</keyword>
<dbReference type="InterPro" id="IPR029058">
    <property type="entry name" value="AB_hydrolase_fold"/>
</dbReference>
<protein>
    <submittedName>
        <fullName evidence="2">Esterase</fullName>
    </submittedName>
</protein>
<sequence>MPSADLTSTAAAPEVTADAVRWSVPADRLPDGTTAVSLQLDWPAAGSTEFERTAAGDFTLQLARPLAHRFEYQLRAVTADGEHTSTDPTNPRTVPGPFGDKSEILFPDYSEPDWLGTPADGSITAVDDPPSALEVPVPIRVYTPAGIADDAAVPLLISHDGTDMAERGGLLSWASAQAAAGQPLRVALLDPPHGYRNAWYAADPAYADHLAGQIVPALIAQFPTTVVIGLGASLGALAMMYTHRRHPDAFAGLGLQSGSFFTSELDPQESDWPEFDQVCAAVDTITAALPPEVHPIPIWMSVGAVEENRANNEQLAGALAFQGYPVDADIVPDAHTVIGWRDAWQPGLADLIRATMTR</sequence>
<gene>
    <name evidence="2" type="ORF">HKD39_02950</name>
</gene>
<feature type="region of interest" description="Disordered" evidence="1">
    <location>
        <begin position="78"/>
        <end position="98"/>
    </location>
</feature>
<organism evidence="2 3">
    <name type="scientific">Nakamurella aerolata</name>
    <dbReference type="NCBI Taxonomy" id="1656892"/>
    <lineage>
        <taxon>Bacteria</taxon>
        <taxon>Bacillati</taxon>
        <taxon>Actinomycetota</taxon>
        <taxon>Actinomycetes</taxon>
        <taxon>Nakamurellales</taxon>
        <taxon>Nakamurellaceae</taxon>
        <taxon>Nakamurella</taxon>
    </lineage>
</organism>
<dbReference type="PANTHER" id="PTHR48098:SF3">
    <property type="entry name" value="IRON(III) ENTEROBACTIN ESTERASE"/>
    <property type="match status" value="1"/>
</dbReference>
<dbReference type="Pfam" id="PF00756">
    <property type="entry name" value="Esterase"/>
    <property type="match status" value="1"/>
</dbReference>
<reference evidence="2 3" key="1">
    <citation type="submission" date="2020-05" db="EMBL/GenBank/DDBJ databases">
        <title>Nakamurella sp. DB0629 isolated from air conditioner.</title>
        <authorList>
            <person name="Kim D.H."/>
            <person name="Kim D.-U."/>
        </authorList>
    </citation>
    <scope>NUCLEOTIDE SEQUENCE [LARGE SCALE GENOMIC DNA]</scope>
    <source>
        <strain evidence="2 3">DB0629</strain>
    </source>
</reference>
<dbReference type="AlphaFoldDB" id="A0A849A3R1"/>
<dbReference type="SUPFAM" id="SSF53474">
    <property type="entry name" value="alpha/beta-Hydrolases"/>
    <property type="match status" value="1"/>
</dbReference>
<name>A0A849A3R1_9ACTN</name>
<evidence type="ECO:0000313" key="2">
    <source>
        <dbReference type="EMBL" id="NNG34697.1"/>
    </source>
</evidence>
<dbReference type="InterPro" id="IPR000801">
    <property type="entry name" value="Esterase-like"/>
</dbReference>
<dbReference type="PANTHER" id="PTHR48098">
    <property type="entry name" value="ENTEROCHELIN ESTERASE-RELATED"/>
    <property type="match status" value="1"/>
</dbReference>
<dbReference type="Gene3D" id="3.40.50.1820">
    <property type="entry name" value="alpha/beta hydrolase"/>
    <property type="match status" value="1"/>
</dbReference>
<dbReference type="Proteomes" id="UP000562984">
    <property type="component" value="Unassembled WGS sequence"/>
</dbReference>
<dbReference type="RefSeq" id="WP_171198291.1">
    <property type="nucleotide sequence ID" value="NZ_JABEND010000001.1"/>
</dbReference>
<comment type="caution">
    <text evidence="2">The sequence shown here is derived from an EMBL/GenBank/DDBJ whole genome shotgun (WGS) entry which is preliminary data.</text>
</comment>
<evidence type="ECO:0000313" key="3">
    <source>
        <dbReference type="Proteomes" id="UP000562984"/>
    </source>
</evidence>
<dbReference type="EMBL" id="JABEND010000001">
    <property type="protein sequence ID" value="NNG34697.1"/>
    <property type="molecule type" value="Genomic_DNA"/>
</dbReference>